<accession>A0A0F9FQ37</accession>
<comment type="caution">
    <text evidence="1">The sequence shown here is derived from an EMBL/GenBank/DDBJ whole genome shotgun (WGS) entry which is preliminary data.</text>
</comment>
<gene>
    <name evidence="1" type="ORF">LCGC14_2278010</name>
</gene>
<proteinExistence type="predicted"/>
<dbReference type="AlphaFoldDB" id="A0A0F9FQ37"/>
<name>A0A0F9FQ37_9ZZZZ</name>
<evidence type="ECO:0000313" key="1">
    <source>
        <dbReference type="EMBL" id="KKL53177.1"/>
    </source>
</evidence>
<sequence length="67" mass="7617">MQLRNVHFWGKSGPATEYFCTRCRQLRLSCIADKSRCRFCGNKDLIIGPVGSLDKEALIRKLDGLTE</sequence>
<reference evidence="1" key="1">
    <citation type="journal article" date="2015" name="Nature">
        <title>Complex archaea that bridge the gap between prokaryotes and eukaryotes.</title>
        <authorList>
            <person name="Spang A."/>
            <person name="Saw J.H."/>
            <person name="Jorgensen S.L."/>
            <person name="Zaremba-Niedzwiedzka K."/>
            <person name="Martijn J."/>
            <person name="Lind A.E."/>
            <person name="van Eijk R."/>
            <person name="Schleper C."/>
            <person name="Guy L."/>
            <person name="Ettema T.J."/>
        </authorList>
    </citation>
    <scope>NUCLEOTIDE SEQUENCE</scope>
</reference>
<organism evidence="1">
    <name type="scientific">marine sediment metagenome</name>
    <dbReference type="NCBI Taxonomy" id="412755"/>
    <lineage>
        <taxon>unclassified sequences</taxon>
        <taxon>metagenomes</taxon>
        <taxon>ecological metagenomes</taxon>
    </lineage>
</organism>
<protein>
    <submittedName>
        <fullName evidence="1">Uncharacterized protein</fullName>
    </submittedName>
</protein>
<dbReference type="EMBL" id="LAZR01031633">
    <property type="protein sequence ID" value="KKL53177.1"/>
    <property type="molecule type" value="Genomic_DNA"/>
</dbReference>